<keyword evidence="3 6" id="KW-0812">Transmembrane</keyword>
<dbReference type="Pfam" id="PF07690">
    <property type="entry name" value="MFS_1"/>
    <property type="match status" value="1"/>
</dbReference>
<reference evidence="7 8" key="1">
    <citation type="submission" date="2021-01" db="EMBL/GenBank/DDBJ databases">
        <title>Genome sequencing of Micromonospora fiedleri MG-37.</title>
        <authorList>
            <person name="Moreland P.E.J."/>
            <person name="Stach J.E.M."/>
        </authorList>
    </citation>
    <scope>NUCLEOTIDE SEQUENCE [LARGE SCALE GENOMIC DNA]</scope>
    <source>
        <strain evidence="7 8">MG-37</strain>
    </source>
</reference>
<keyword evidence="5 6" id="KW-0472">Membrane</keyword>
<evidence type="ECO:0000256" key="4">
    <source>
        <dbReference type="ARBA" id="ARBA00022989"/>
    </source>
</evidence>
<evidence type="ECO:0000313" key="8">
    <source>
        <dbReference type="Proteomes" id="UP000661193"/>
    </source>
</evidence>
<dbReference type="Proteomes" id="UP000661193">
    <property type="component" value="Unassembled WGS sequence"/>
</dbReference>
<keyword evidence="2" id="KW-1003">Cell membrane</keyword>
<feature type="transmembrane region" description="Helical" evidence="6">
    <location>
        <begin position="57"/>
        <end position="81"/>
    </location>
</feature>
<comment type="caution">
    <text evidence="7">The sequence shown here is derived from an EMBL/GenBank/DDBJ whole genome shotgun (WGS) entry which is preliminary data.</text>
</comment>
<dbReference type="PANTHER" id="PTHR23513">
    <property type="entry name" value="INTEGRAL MEMBRANE EFFLUX PROTEIN-RELATED"/>
    <property type="match status" value="1"/>
</dbReference>
<dbReference type="InterPro" id="IPR011701">
    <property type="entry name" value="MFS"/>
</dbReference>
<feature type="transmembrane region" description="Helical" evidence="6">
    <location>
        <begin position="342"/>
        <end position="364"/>
    </location>
</feature>
<feature type="transmembrane region" description="Helical" evidence="6">
    <location>
        <begin position="400"/>
        <end position="425"/>
    </location>
</feature>
<evidence type="ECO:0000313" key="7">
    <source>
        <dbReference type="EMBL" id="MBL6278631.1"/>
    </source>
</evidence>
<keyword evidence="4 6" id="KW-1133">Transmembrane helix</keyword>
<feature type="transmembrane region" description="Helical" evidence="6">
    <location>
        <begin position="179"/>
        <end position="198"/>
    </location>
</feature>
<dbReference type="RefSeq" id="WP_203223074.1">
    <property type="nucleotide sequence ID" value="NZ_JAETXL010000007.1"/>
</dbReference>
<comment type="subcellular location">
    <subcellularLocation>
        <location evidence="1">Cell membrane</location>
        <topology evidence="1">Multi-pass membrane protein</topology>
    </subcellularLocation>
</comment>
<evidence type="ECO:0000256" key="5">
    <source>
        <dbReference type="ARBA" id="ARBA00023136"/>
    </source>
</evidence>
<evidence type="ECO:0000256" key="6">
    <source>
        <dbReference type="SAM" id="Phobius"/>
    </source>
</evidence>
<accession>A0ABS1UTK8</accession>
<evidence type="ECO:0000256" key="1">
    <source>
        <dbReference type="ARBA" id="ARBA00004651"/>
    </source>
</evidence>
<gene>
    <name evidence="7" type="ORF">JMF97_20950</name>
</gene>
<feature type="transmembrane region" description="Helical" evidence="6">
    <location>
        <begin position="376"/>
        <end position="394"/>
    </location>
</feature>
<feature type="transmembrane region" description="Helical" evidence="6">
    <location>
        <begin position="318"/>
        <end position="336"/>
    </location>
</feature>
<feature type="transmembrane region" description="Helical" evidence="6">
    <location>
        <begin position="12"/>
        <end position="37"/>
    </location>
</feature>
<name>A0ABS1UTK8_9ACTN</name>
<feature type="transmembrane region" description="Helical" evidence="6">
    <location>
        <begin position="256"/>
        <end position="280"/>
    </location>
</feature>
<protein>
    <submittedName>
        <fullName evidence="7">MFS transporter</fullName>
    </submittedName>
</protein>
<evidence type="ECO:0000256" key="3">
    <source>
        <dbReference type="ARBA" id="ARBA00022692"/>
    </source>
</evidence>
<sequence length="432" mass="43905">MTDTRTPTVERPATFGDVFAVAEFRVIFGSFGIFMIGETVKMLALSVLVYERTGSGLLAALAYVTGFLPHALGGVFLLALADRMPARALIVGYDLLRLAVVVVLATGALSPPLMLGLVAVVALFGPVSSAARTALLPEVLHGDSYVLGRSLLSVASGGTQVAGFAVGGLLLGLVGPYGALWLTALTCGLSALLVRVGLTRRPARIRTAPATDAVSTGAVGPASGAVGPAVGRGRGGAVRETLRVNRELLADRRIRGLLLAQWLPGSLLVGAEGVAVPYAAELGPGASAGVLLMAGAGGMLVGDLLVGRFVAPARRERWTPWLALLLGVPMLAFLAGPGLLPAAALFAVATAGFAYQLGLARRFLDAVPELRRGQAFGLVSTGMMAMQGLAAAGAGGLSEWLAPGVVMAVAGAASIAATLTLWPVLKPAAHSR</sequence>
<keyword evidence="8" id="KW-1185">Reference proteome</keyword>
<dbReference type="EMBL" id="JAETXL010000007">
    <property type="protein sequence ID" value="MBL6278631.1"/>
    <property type="molecule type" value="Genomic_DNA"/>
</dbReference>
<feature type="transmembrane region" description="Helical" evidence="6">
    <location>
        <begin position="286"/>
        <end position="306"/>
    </location>
</feature>
<dbReference type="PANTHER" id="PTHR23513:SF11">
    <property type="entry name" value="STAPHYLOFERRIN A TRANSPORTER"/>
    <property type="match status" value="1"/>
</dbReference>
<dbReference type="SUPFAM" id="SSF103473">
    <property type="entry name" value="MFS general substrate transporter"/>
    <property type="match status" value="1"/>
</dbReference>
<dbReference type="InterPro" id="IPR036259">
    <property type="entry name" value="MFS_trans_sf"/>
</dbReference>
<evidence type="ECO:0000256" key="2">
    <source>
        <dbReference type="ARBA" id="ARBA00022475"/>
    </source>
</evidence>
<dbReference type="Gene3D" id="1.20.1250.20">
    <property type="entry name" value="MFS general substrate transporter like domains"/>
    <property type="match status" value="1"/>
</dbReference>
<organism evidence="7 8">
    <name type="scientific">Micromonospora fiedleri</name>
    <dbReference type="NCBI Taxonomy" id="1157498"/>
    <lineage>
        <taxon>Bacteria</taxon>
        <taxon>Bacillati</taxon>
        <taxon>Actinomycetota</taxon>
        <taxon>Actinomycetes</taxon>
        <taxon>Micromonosporales</taxon>
        <taxon>Micromonosporaceae</taxon>
        <taxon>Micromonospora</taxon>
    </lineage>
</organism>
<proteinExistence type="predicted"/>